<dbReference type="EMBL" id="JAEQBW010000008">
    <property type="protein sequence ID" value="MBK6266528.1"/>
    <property type="molecule type" value="Genomic_DNA"/>
</dbReference>
<accession>A0A934X098</accession>
<dbReference type="PANTHER" id="PTHR43630:SF1">
    <property type="entry name" value="POLY-BETA-1,6-N-ACETYL-D-GLUCOSAMINE SYNTHASE"/>
    <property type="match status" value="1"/>
</dbReference>
<evidence type="ECO:0000313" key="6">
    <source>
        <dbReference type="EMBL" id="MBK6266528.1"/>
    </source>
</evidence>
<dbReference type="PANTHER" id="PTHR43630">
    <property type="entry name" value="POLY-BETA-1,6-N-ACETYL-D-GLUCOSAMINE SYNTHASE"/>
    <property type="match status" value="1"/>
</dbReference>
<organism evidence="6 7">
    <name type="scientific">Marivirga aurantiaca</name>
    <dbReference type="NCBI Taxonomy" id="2802615"/>
    <lineage>
        <taxon>Bacteria</taxon>
        <taxon>Pseudomonadati</taxon>
        <taxon>Bacteroidota</taxon>
        <taxon>Cytophagia</taxon>
        <taxon>Cytophagales</taxon>
        <taxon>Marivirgaceae</taxon>
        <taxon>Marivirga</taxon>
    </lineage>
</organism>
<feature type="compositionally biased region" description="Basic residues" evidence="4">
    <location>
        <begin position="297"/>
        <end position="307"/>
    </location>
</feature>
<sequence>MVFTLNNPKWINADLLKAHKVSDVSYQFINELKRRIHDSTSNEPKVSVCISAWNEELNIIRCLDSLSRSVTNIPFEVIVVNNNSTDKTQQILDELGVTNYFQAVQGCGVSRQLAQEKAKGEYILLADADCYYPRNWLDKMYQSLMKDNVAVVYSRHSFLGNKNIKRWQYFLYELGKDFIIELRNIKRPYLNTYGMSMGFRRTHGLKEGFVTKNIRGEDGRMCFDLMKYGKVKLVRSKKARVWTSDRNLEKDGSIMKAIQKRVLRELLRMRNYFSTPEPHDTKTSENTEKSSEEYKKTIKSKLKMNKK</sequence>
<proteinExistence type="inferred from homology"/>
<dbReference type="CDD" id="cd00761">
    <property type="entry name" value="Glyco_tranf_GTA_type"/>
    <property type="match status" value="1"/>
</dbReference>
<evidence type="ECO:0000259" key="5">
    <source>
        <dbReference type="Pfam" id="PF00535"/>
    </source>
</evidence>
<evidence type="ECO:0000256" key="1">
    <source>
        <dbReference type="ARBA" id="ARBA00006739"/>
    </source>
</evidence>
<comment type="caution">
    <text evidence="6">The sequence shown here is derived from an EMBL/GenBank/DDBJ whole genome shotgun (WGS) entry which is preliminary data.</text>
</comment>
<dbReference type="SUPFAM" id="SSF53448">
    <property type="entry name" value="Nucleotide-diphospho-sugar transferases"/>
    <property type="match status" value="1"/>
</dbReference>
<dbReference type="Pfam" id="PF00535">
    <property type="entry name" value="Glycos_transf_2"/>
    <property type="match status" value="1"/>
</dbReference>
<comment type="similarity">
    <text evidence="1">Belongs to the glycosyltransferase 2 family.</text>
</comment>
<feature type="domain" description="Glycosyltransferase 2-like" evidence="5">
    <location>
        <begin position="47"/>
        <end position="201"/>
    </location>
</feature>
<keyword evidence="3" id="KW-0808">Transferase</keyword>
<feature type="region of interest" description="Disordered" evidence="4">
    <location>
        <begin position="274"/>
        <end position="307"/>
    </location>
</feature>
<dbReference type="InterPro" id="IPR029044">
    <property type="entry name" value="Nucleotide-diphossugar_trans"/>
</dbReference>
<dbReference type="InterPro" id="IPR001173">
    <property type="entry name" value="Glyco_trans_2-like"/>
</dbReference>
<name>A0A934X098_9BACT</name>
<evidence type="ECO:0000313" key="7">
    <source>
        <dbReference type="Proteomes" id="UP000611723"/>
    </source>
</evidence>
<dbReference type="Proteomes" id="UP000611723">
    <property type="component" value="Unassembled WGS sequence"/>
</dbReference>
<feature type="compositionally biased region" description="Basic and acidic residues" evidence="4">
    <location>
        <begin position="277"/>
        <end position="296"/>
    </location>
</feature>
<reference evidence="6" key="1">
    <citation type="submission" date="2021-01" db="EMBL/GenBank/DDBJ databases">
        <title>Marivirga aurantiaca sp. nov., isolated from intertidal surface sediments.</title>
        <authorList>
            <person name="Zhang M."/>
        </authorList>
    </citation>
    <scope>NUCLEOTIDE SEQUENCE</scope>
    <source>
        <strain evidence="6">S37H4</strain>
    </source>
</reference>
<evidence type="ECO:0000256" key="2">
    <source>
        <dbReference type="ARBA" id="ARBA00022676"/>
    </source>
</evidence>
<gene>
    <name evidence="6" type="ORF">JKA74_15895</name>
</gene>
<dbReference type="AlphaFoldDB" id="A0A934X098"/>
<protein>
    <submittedName>
        <fullName evidence="6">Glycosyltransferase family 2 protein</fullName>
    </submittedName>
</protein>
<dbReference type="Gene3D" id="3.90.550.10">
    <property type="entry name" value="Spore Coat Polysaccharide Biosynthesis Protein SpsA, Chain A"/>
    <property type="match status" value="1"/>
</dbReference>
<keyword evidence="2" id="KW-0328">Glycosyltransferase</keyword>
<evidence type="ECO:0000256" key="3">
    <source>
        <dbReference type="ARBA" id="ARBA00022679"/>
    </source>
</evidence>
<keyword evidence="7" id="KW-1185">Reference proteome</keyword>
<dbReference type="RefSeq" id="WP_201432209.1">
    <property type="nucleotide sequence ID" value="NZ_JAEQBW010000008.1"/>
</dbReference>
<dbReference type="GO" id="GO:0016757">
    <property type="term" value="F:glycosyltransferase activity"/>
    <property type="evidence" value="ECO:0007669"/>
    <property type="project" value="UniProtKB-KW"/>
</dbReference>
<evidence type="ECO:0000256" key="4">
    <source>
        <dbReference type="SAM" id="MobiDB-lite"/>
    </source>
</evidence>